<dbReference type="Pfam" id="PF22124">
    <property type="entry name" value="Glyco_hydro_95_cat"/>
    <property type="match status" value="1"/>
</dbReference>
<reference evidence="4 7" key="3">
    <citation type="submission" date="2018-03" db="EMBL/GenBank/DDBJ databases">
        <title>Genomic Encyclopedia of Archaeal and Bacterial Type Strains, Phase II (KMG-II): from individual species to whole genera.</title>
        <authorList>
            <person name="Goeker M."/>
        </authorList>
    </citation>
    <scope>NUCLEOTIDE SEQUENCE [LARGE SCALE GENOMIC DNA]</scope>
    <source>
        <strain evidence="4 7">DSM 17797</strain>
    </source>
</reference>
<sequence>MSKKLFSFFILGILFATGIYAQKNKSLKLWYKEPAQKWSSEALPIGNGRMGAMFFGGVNQEKIQFNEQSLWSGDNNWDGEYETGDHGFGSYRNFGEITIDFAQQNQASAYSRSLDISNGIHQTTFTQNGIQYRREAFASYPDQVLVFRYTTDKKGALSGKISLTSAQGAISKAKQNNIFFDGEMANKLKYAAVLRIQHQGGKIKVEGNSLSFENCNSLTLLLDARTNYKADFKSDWRGNDPLPLIEKELLAAQSKSYKKLLKNHVQDLSGLLGRAVINIGTTASDLLLLPTDERLKKYAGESVVAGTKDGLKKQQEGGEDPDLEETMFQYGRYLLASSSRPGGLPANLQGLWNDSNTPAWASDYHNNINLQMNYWAAESTNLSECQLPLIDFIVAAQESCRIATRKAFGENTRGWTARTSQSIFGGNGWDWNIPASAWYAQHVYEHWVFTQDNDYLQKTAYPIIKEICHYWEDHLKKMPDGSLMVPNGWSPEHGPREDGVMMDQQLVWDLFQNYLEIAKVLNIDLDYQQKIADMQLHLAPNKIGKWGQLQEWQEDRDDPNDEHRHTSHLFAVYPGRQISISKTPELAQGAILSLRSRSGNYGKNEHTPFTAQSTVGDSRRSWTWPWRGALWARLGEGERAGIMIRGLLTYNTLPNLFCNHPPFQLDGNFGIPAAMTEMLLQSHTDEIHLLPAIPKTWAEKGSFSGLRARGGYEVDCSWSDGKVIDYKIYSSQPSNVKLRVNGELKEIITKVK</sequence>
<dbReference type="Pfam" id="PF21307">
    <property type="entry name" value="Glyco_hydro_95_C"/>
    <property type="match status" value="1"/>
</dbReference>
<dbReference type="Gene3D" id="2.70.98.50">
    <property type="entry name" value="putative glycoside hydrolase family protein from bacillus halodurans"/>
    <property type="match status" value="1"/>
</dbReference>
<feature type="domain" description="Glycosyl hydrolase family 95 N-terminal" evidence="1">
    <location>
        <begin position="29"/>
        <end position="79"/>
    </location>
</feature>
<dbReference type="OrthoDB" id="9802600at2"/>
<feature type="domain" description="Alpha fucosidase A-like C-terminal" evidence="2">
    <location>
        <begin position="681"/>
        <end position="745"/>
    </location>
</feature>
<keyword evidence="7" id="KW-1185">Reference proteome</keyword>
<dbReference type="Proteomes" id="UP000184384">
    <property type="component" value="Unassembled WGS sequence"/>
</dbReference>
<accession>A0A1M5QUC7</accession>
<evidence type="ECO:0000313" key="6">
    <source>
        <dbReference type="Proteomes" id="UP000184384"/>
    </source>
</evidence>
<dbReference type="InterPro" id="IPR012341">
    <property type="entry name" value="6hp_glycosidase-like_sf"/>
</dbReference>
<name>A0A1M5QUC7_9FLAO</name>
<dbReference type="SUPFAM" id="SSF48208">
    <property type="entry name" value="Six-hairpin glycosidases"/>
    <property type="match status" value="1"/>
</dbReference>
<evidence type="ECO:0000259" key="1">
    <source>
        <dbReference type="Pfam" id="PF14498"/>
    </source>
</evidence>
<dbReference type="GO" id="GO:0004560">
    <property type="term" value="F:alpha-L-fucosidase activity"/>
    <property type="evidence" value="ECO:0007669"/>
    <property type="project" value="InterPro"/>
</dbReference>
<dbReference type="InterPro" id="IPR008928">
    <property type="entry name" value="6-hairpin_glycosidase_sf"/>
</dbReference>
<dbReference type="Proteomes" id="UP000237771">
    <property type="component" value="Unassembled WGS sequence"/>
</dbReference>
<feature type="domain" description="Glycosyl hydrolase family 95 N-terminal" evidence="1">
    <location>
        <begin position="90"/>
        <end position="230"/>
    </location>
</feature>
<dbReference type="EMBL" id="PVUB01000003">
    <property type="protein sequence ID" value="PRZ25290.1"/>
    <property type="molecule type" value="Genomic_DNA"/>
</dbReference>
<organism evidence="5 6">
    <name type="scientific">Flavobacterium granuli</name>
    <dbReference type="NCBI Taxonomy" id="280093"/>
    <lineage>
        <taxon>Bacteria</taxon>
        <taxon>Pseudomonadati</taxon>
        <taxon>Bacteroidota</taxon>
        <taxon>Flavobacteriia</taxon>
        <taxon>Flavobacteriales</taxon>
        <taxon>Flavobacteriaceae</taxon>
        <taxon>Flavobacterium</taxon>
    </lineage>
</organism>
<dbReference type="PANTHER" id="PTHR31084:SF0">
    <property type="entry name" value="ALPHA-L-FUCOSIDASE 2"/>
    <property type="match status" value="1"/>
</dbReference>
<dbReference type="InterPro" id="IPR013780">
    <property type="entry name" value="Glyco_hydro_b"/>
</dbReference>
<dbReference type="GO" id="GO:0005975">
    <property type="term" value="P:carbohydrate metabolic process"/>
    <property type="evidence" value="ECO:0007669"/>
    <property type="project" value="InterPro"/>
</dbReference>
<evidence type="ECO:0000313" key="5">
    <source>
        <dbReference type="EMBL" id="SHH17558.1"/>
    </source>
</evidence>
<proteinExistence type="predicted"/>
<dbReference type="InterPro" id="IPR054363">
    <property type="entry name" value="GH95_cat"/>
</dbReference>
<evidence type="ECO:0000313" key="7">
    <source>
        <dbReference type="Proteomes" id="UP000237771"/>
    </source>
</evidence>
<dbReference type="STRING" id="280093.SAMN05443373_108136"/>
<dbReference type="Gene3D" id="2.60.40.1180">
    <property type="entry name" value="Golgi alpha-mannosidase II"/>
    <property type="match status" value="1"/>
</dbReference>
<dbReference type="Gene3D" id="1.50.10.10">
    <property type="match status" value="1"/>
</dbReference>
<evidence type="ECO:0000313" key="4">
    <source>
        <dbReference type="EMBL" id="PRZ25290.1"/>
    </source>
</evidence>
<dbReference type="Pfam" id="PF14498">
    <property type="entry name" value="Glyco_hyd_65N_2"/>
    <property type="match status" value="2"/>
</dbReference>
<dbReference type="InterPro" id="IPR027414">
    <property type="entry name" value="GH95_N_dom"/>
</dbReference>
<dbReference type="EMBL" id="FQWO01000008">
    <property type="protein sequence ID" value="SHH17558.1"/>
    <property type="molecule type" value="Genomic_DNA"/>
</dbReference>
<protein>
    <submittedName>
        <fullName evidence="4 5">Glycosyl hydrolase family 65</fullName>
    </submittedName>
</protein>
<dbReference type="PANTHER" id="PTHR31084">
    <property type="entry name" value="ALPHA-L-FUCOSIDASE 2"/>
    <property type="match status" value="1"/>
</dbReference>
<keyword evidence="5" id="KW-0378">Hydrolase</keyword>
<dbReference type="AlphaFoldDB" id="A0A1M5QUC7"/>
<evidence type="ECO:0000259" key="2">
    <source>
        <dbReference type="Pfam" id="PF21307"/>
    </source>
</evidence>
<reference evidence="6" key="1">
    <citation type="submission" date="2016-11" db="EMBL/GenBank/DDBJ databases">
        <authorList>
            <person name="Varghese N."/>
            <person name="Submissions S."/>
        </authorList>
    </citation>
    <scope>NUCLEOTIDE SEQUENCE [LARGE SCALE GENOMIC DNA]</scope>
    <source>
        <strain evidence="6">DSM 19729</strain>
    </source>
</reference>
<evidence type="ECO:0000259" key="3">
    <source>
        <dbReference type="Pfam" id="PF22124"/>
    </source>
</evidence>
<dbReference type="RefSeq" id="WP_072944501.1">
    <property type="nucleotide sequence ID" value="NZ_FQWO01000008.1"/>
</dbReference>
<dbReference type="PIRSF" id="PIRSF007663">
    <property type="entry name" value="UCP007663"/>
    <property type="match status" value="1"/>
</dbReference>
<dbReference type="InterPro" id="IPR016518">
    <property type="entry name" value="Alpha-L-fucosidase"/>
</dbReference>
<gene>
    <name evidence="4" type="ORF">BC624_103383</name>
    <name evidence="5" type="ORF">SAMN05443373_108136</name>
</gene>
<feature type="domain" description="Glycosyl hydrolase family 95 catalytic" evidence="3">
    <location>
        <begin position="256"/>
        <end position="679"/>
    </location>
</feature>
<reference evidence="5" key="2">
    <citation type="submission" date="2016-11" db="EMBL/GenBank/DDBJ databases">
        <authorList>
            <person name="Jaros S."/>
            <person name="Januszkiewicz K."/>
            <person name="Wedrychowicz H."/>
        </authorList>
    </citation>
    <scope>NUCLEOTIDE SEQUENCE [LARGE SCALE GENOMIC DNA]</scope>
    <source>
        <strain evidence="5">DSM 19729</strain>
    </source>
</reference>
<dbReference type="InterPro" id="IPR049053">
    <property type="entry name" value="AFCA-like_C"/>
</dbReference>